<evidence type="ECO:0000313" key="2">
    <source>
        <dbReference type="EMBL" id="ETO65732.1"/>
    </source>
</evidence>
<evidence type="ECO:0000256" key="1">
    <source>
        <dbReference type="SAM" id="MobiDB-lite"/>
    </source>
</evidence>
<dbReference type="EMBL" id="ANJA01003163">
    <property type="protein sequence ID" value="ETO65732.1"/>
    <property type="molecule type" value="Genomic_DNA"/>
</dbReference>
<protein>
    <submittedName>
        <fullName evidence="2">Uncharacterized protein</fullName>
    </submittedName>
</protein>
<reference evidence="2 3" key="1">
    <citation type="submission" date="2013-11" db="EMBL/GenBank/DDBJ databases">
        <title>The Genome Sequence of Phytophthora parasitica P1976.</title>
        <authorList>
            <consortium name="The Broad Institute Genomics Platform"/>
            <person name="Russ C."/>
            <person name="Tyler B."/>
            <person name="Panabieres F."/>
            <person name="Shan W."/>
            <person name="Tripathy S."/>
            <person name="Grunwald N."/>
            <person name="Machado M."/>
            <person name="Johnson C.S."/>
            <person name="Walker B."/>
            <person name="Young S."/>
            <person name="Zeng Q."/>
            <person name="Gargeya S."/>
            <person name="Fitzgerald M."/>
            <person name="Haas B."/>
            <person name="Abouelleil A."/>
            <person name="Allen A.W."/>
            <person name="Alvarado L."/>
            <person name="Arachchi H.M."/>
            <person name="Berlin A.M."/>
            <person name="Chapman S.B."/>
            <person name="Gainer-Dewar J."/>
            <person name="Goldberg J."/>
            <person name="Griggs A."/>
            <person name="Gujja S."/>
            <person name="Hansen M."/>
            <person name="Howarth C."/>
            <person name="Imamovic A."/>
            <person name="Ireland A."/>
            <person name="Larimer J."/>
            <person name="McCowan C."/>
            <person name="Murphy C."/>
            <person name="Pearson M."/>
            <person name="Poon T.W."/>
            <person name="Priest M."/>
            <person name="Roberts A."/>
            <person name="Saif S."/>
            <person name="Shea T."/>
            <person name="Sisk P."/>
            <person name="Sykes S."/>
            <person name="Wortman J."/>
            <person name="Nusbaum C."/>
            <person name="Birren B."/>
        </authorList>
    </citation>
    <scope>NUCLEOTIDE SEQUENCE [LARGE SCALE GENOMIC DNA]</scope>
    <source>
        <strain evidence="2 3">P1976</strain>
    </source>
</reference>
<feature type="compositionally biased region" description="Basic and acidic residues" evidence="1">
    <location>
        <begin position="8"/>
        <end position="27"/>
    </location>
</feature>
<sequence length="54" mass="6291">MTTGGSSEEERRTESPRRGAKARKSDESYENNCHGENSLVRCRRTYHDRHIHDS</sequence>
<comment type="caution">
    <text evidence="2">The sequence shown here is derived from an EMBL/GenBank/DDBJ whole genome shotgun (WGS) entry which is preliminary data.</text>
</comment>
<organism evidence="2 3">
    <name type="scientific">Phytophthora nicotianae P1976</name>
    <dbReference type="NCBI Taxonomy" id="1317066"/>
    <lineage>
        <taxon>Eukaryota</taxon>
        <taxon>Sar</taxon>
        <taxon>Stramenopiles</taxon>
        <taxon>Oomycota</taxon>
        <taxon>Peronosporomycetes</taxon>
        <taxon>Peronosporales</taxon>
        <taxon>Peronosporaceae</taxon>
        <taxon>Phytophthora</taxon>
    </lineage>
</organism>
<gene>
    <name evidence="2" type="ORF">F444_16997</name>
</gene>
<feature type="region of interest" description="Disordered" evidence="1">
    <location>
        <begin position="1"/>
        <end position="54"/>
    </location>
</feature>
<dbReference type="Proteomes" id="UP000028582">
    <property type="component" value="Unassembled WGS sequence"/>
</dbReference>
<name>A0A080ZGH1_PHYNI</name>
<dbReference type="AlphaFoldDB" id="A0A080ZGH1"/>
<proteinExistence type="predicted"/>
<accession>A0A080ZGH1</accession>
<evidence type="ECO:0000313" key="3">
    <source>
        <dbReference type="Proteomes" id="UP000028582"/>
    </source>
</evidence>